<dbReference type="EMBL" id="JACGCM010000724">
    <property type="protein sequence ID" value="KAF6167522.1"/>
    <property type="molecule type" value="Genomic_DNA"/>
</dbReference>
<dbReference type="PANTHER" id="PTHR22835">
    <property type="entry name" value="ZINC FINGER FYVE DOMAIN CONTAINING PROTEIN"/>
    <property type="match status" value="1"/>
</dbReference>
<sequence length="352" mass="39554">MENKFDVSDDSQEEECEKNNNDVLVGSEDEAAVHSEGKEKEDESEEERVKQNLGKPSSKDEDESEVEKEVGTQGKRSRKSSSKKEDESEEEDAGTRKQSSRKSSGKGKSMNLTTPMKAHPITLPKKLMQQIDVIRSYIAQVNIAARDAQVKGTYMRIQRFQKMDRKDAFQKMDGKTYHFTFQCKQTSSLDSNEESVLPLDQKINQHKLSPAEVKNKTVPSVVAAISKAIHDLRKEGAKNFLIIDIMALGCTPHVLARASKGPYNSTDQWGCLEDYNGIAYLFHKEGVGSSIAISFFVYETLRSSWRIRRGSCKYGECAKQKADDAYTPAKDTMSGKAETNYEAPKLYTMQLS</sequence>
<dbReference type="OrthoDB" id="20872at2759"/>
<comment type="similarity">
    <text evidence="1">Belongs to the 'GDSL' lipolytic enzyme family.</text>
</comment>
<protein>
    <submittedName>
        <fullName evidence="3">Uncharacterized protein</fullName>
    </submittedName>
</protein>
<dbReference type="Gene3D" id="3.40.50.1110">
    <property type="entry name" value="SGNH hydrolase"/>
    <property type="match status" value="1"/>
</dbReference>
<dbReference type="PANTHER" id="PTHR22835:SF659">
    <property type="entry name" value="GDSL LIPASE_ACYLHYDROLASE, PUTATIVE (AFU_ORTHOLOGUE AFUA_2G00510)-RELATED"/>
    <property type="match status" value="1"/>
</dbReference>
<dbReference type="InterPro" id="IPR036514">
    <property type="entry name" value="SGNH_hydro_sf"/>
</dbReference>
<keyword evidence="4" id="KW-1185">Reference proteome</keyword>
<name>A0A7J7NKN7_9MAGN</name>
<organism evidence="3 4">
    <name type="scientific">Kingdonia uniflora</name>
    <dbReference type="NCBI Taxonomy" id="39325"/>
    <lineage>
        <taxon>Eukaryota</taxon>
        <taxon>Viridiplantae</taxon>
        <taxon>Streptophyta</taxon>
        <taxon>Embryophyta</taxon>
        <taxon>Tracheophyta</taxon>
        <taxon>Spermatophyta</taxon>
        <taxon>Magnoliopsida</taxon>
        <taxon>Ranunculales</taxon>
        <taxon>Circaeasteraceae</taxon>
        <taxon>Kingdonia</taxon>
    </lineage>
</organism>
<evidence type="ECO:0000256" key="2">
    <source>
        <dbReference type="SAM" id="MobiDB-lite"/>
    </source>
</evidence>
<comment type="caution">
    <text evidence="3">The sequence shown here is derived from an EMBL/GenBank/DDBJ whole genome shotgun (WGS) entry which is preliminary data.</text>
</comment>
<dbReference type="Proteomes" id="UP000541444">
    <property type="component" value="Unassembled WGS sequence"/>
</dbReference>
<accession>A0A7J7NKN7</accession>
<proteinExistence type="inferred from homology"/>
<gene>
    <name evidence="3" type="ORF">GIB67_031723</name>
</gene>
<dbReference type="AlphaFoldDB" id="A0A7J7NKN7"/>
<reference evidence="3 4" key="1">
    <citation type="journal article" date="2020" name="IScience">
        <title>Genome Sequencing of the Endangered Kingdonia uniflora (Circaeasteraceae, Ranunculales) Reveals Potential Mechanisms of Evolutionary Specialization.</title>
        <authorList>
            <person name="Sun Y."/>
            <person name="Deng T."/>
            <person name="Zhang A."/>
            <person name="Moore M.J."/>
            <person name="Landis J.B."/>
            <person name="Lin N."/>
            <person name="Zhang H."/>
            <person name="Zhang X."/>
            <person name="Huang J."/>
            <person name="Zhang X."/>
            <person name="Sun H."/>
            <person name="Wang H."/>
        </authorList>
    </citation>
    <scope>NUCLEOTIDE SEQUENCE [LARGE SCALE GENOMIC DNA]</scope>
    <source>
        <strain evidence="3">TB1705</strain>
        <tissue evidence="3">Leaf</tissue>
    </source>
</reference>
<feature type="compositionally biased region" description="Basic and acidic residues" evidence="2">
    <location>
        <begin position="31"/>
        <end position="41"/>
    </location>
</feature>
<evidence type="ECO:0000256" key="1">
    <source>
        <dbReference type="ARBA" id="ARBA00008668"/>
    </source>
</evidence>
<evidence type="ECO:0000313" key="3">
    <source>
        <dbReference type="EMBL" id="KAF6167522.1"/>
    </source>
</evidence>
<evidence type="ECO:0000313" key="4">
    <source>
        <dbReference type="Proteomes" id="UP000541444"/>
    </source>
</evidence>
<feature type="region of interest" description="Disordered" evidence="2">
    <location>
        <begin position="1"/>
        <end position="118"/>
    </location>
</feature>